<accession>A0A0F9DHD7</accession>
<gene>
    <name evidence="1" type="ORF">LCGC14_2488400</name>
</gene>
<sequence>MVGYDDDGFTPKSLTEIISEKEQEAKDIFTIVNHSISDPLWQWLKIVCQERLEIEGMHEIAAYMFDIQNAVGAFLDKHGIECGILRKGATKAQGYVEMVVTIAGASISIPLQTQFNSALNSYKSDA</sequence>
<proteinExistence type="predicted"/>
<name>A0A0F9DHD7_9ZZZZ</name>
<organism evidence="1">
    <name type="scientific">marine sediment metagenome</name>
    <dbReference type="NCBI Taxonomy" id="412755"/>
    <lineage>
        <taxon>unclassified sequences</taxon>
        <taxon>metagenomes</taxon>
        <taxon>ecological metagenomes</taxon>
    </lineage>
</organism>
<feature type="non-terminal residue" evidence="1">
    <location>
        <position position="126"/>
    </location>
</feature>
<comment type="caution">
    <text evidence="1">The sequence shown here is derived from an EMBL/GenBank/DDBJ whole genome shotgun (WGS) entry which is preliminary data.</text>
</comment>
<dbReference type="AlphaFoldDB" id="A0A0F9DHD7"/>
<protein>
    <submittedName>
        <fullName evidence="1">Uncharacterized protein</fullName>
    </submittedName>
</protein>
<evidence type="ECO:0000313" key="1">
    <source>
        <dbReference type="EMBL" id="KKL17151.1"/>
    </source>
</evidence>
<reference evidence="1" key="1">
    <citation type="journal article" date="2015" name="Nature">
        <title>Complex archaea that bridge the gap between prokaryotes and eukaryotes.</title>
        <authorList>
            <person name="Spang A."/>
            <person name="Saw J.H."/>
            <person name="Jorgensen S.L."/>
            <person name="Zaremba-Niedzwiedzka K."/>
            <person name="Martijn J."/>
            <person name="Lind A.E."/>
            <person name="van Eijk R."/>
            <person name="Schleper C."/>
            <person name="Guy L."/>
            <person name="Ettema T.J."/>
        </authorList>
    </citation>
    <scope>NUCLEOTIDE SEQUENCE</scope>
</reference>
<dbReference type="EMBL" id="LAZR01039376">
    <property type="protein sequence ID" value="KKL17151.1"/>
    <property type="molecule type" value="Genomic_DNA"/>
</dbReference>